<proteinExistence type="predicted"/>
<keyword evidence="5" id="KW-1185">Reference proteome</keyword>
<gene>
    <name evidence="4" type="ORF">OM074_06690</name>
</gene>
<dbReference type="RefSeq" id="WP_301198667.1">
    <property type="nucleotide sequence ID" value="NZ_JAPDPI010000009.1"/>
</dbReference>
<dbReference type="InterPro" id="IPR001647">
    <property type="entry name" value="HTH_TetR"/>
</dbReference>
<name>A0AAE3ME12_9BACT</name>
<dbReference type="GO" id="GO:0003677">
    <property type="term" value="F:DNA binding"/>
    <property type="evidence" value="ECO:0007669"/>
    <property type="project" value="UniProtKB-UniRule"/>
</dbReference>
<comment type="caution">
    <text evidence="4">The sequence shown here is derived from an EMBL/GenBank/DDBJ whole genome shotgun (WGS) entry which is preliminary data.</text>
</comment>
<evidence type="ECO:0000313" key="4">
    <source>
        <dbReference type="EMBL" id="MCW3805307.1"/>
    </source>
</evidence>
<dbReference type="PROSITE" id="PS50977">
    <property type="entry name" value="HTH_TETR_2"/>
    <property type="match status" value="1"/>
</dbReference>
<evidence type="ECO:0000256" key="2">
    <source>
        <dbReference type="PROSITE-ProRule" id="PRU00335"/>
    </source>
</evidence>
<dbReference type="EMBL" id="JAPDPI010000009">
    <property type="protein sequence ID" value="MCW3805307.1"/>
    <property type="molecule type" value="Genomic_DNA"/>
</dbReference>
<evidence type="ECO:0000313" key="5">
    <source>
        <dbReference type="Proteomes" id="UP001207408"/>
    </source>
</evidence>
<reference evidence="4" key="1">
    <citation type="submission" date="2022-10" db="EMBL/GenBank/DDBJ databases">
        <authorList>
            <person name="Yu W.X."/>
        </authorList>
    </citation>
    <scope>NUCLEOTIDE SEQUENCE</scope>
    <source>
        <strain evidence="4">D04</strain>
    </source>
</reference>
<evidence type="ECO:0000259" key="3">
    <source>
        <dbReference type="PROSITE" id="PS50977"/>
    </source>
</evidence>
<dbReference type="AlphaFoldDB" id="A0AAE3ME12"/>
<dbReference type="InterPro" id="IPR009057">
    <property type="entry name" value="Homeodomain-like_sf"/>
</dbReference>
<dbReference type="Gene3D" id="1.10.10.60">
    <property type="entry name" value="Homeodomain-like"/>
    <property type="match status" value="1"/>
</dbReference>
<protein>
    <submittedName>
        <fullName evidence="4">TetR/AcrR family transcriptional regulator</fullName>
    </submittedName>
</protein>
<sequence>MAKVGDIEIESRVFDTTKEMLVKHGVRGWNMDDLSKECGVSKRTLYKIIGNKEDLLYKCLESNFVKEIENRRSFLSGAETYDSKLDNFGSFMAQSFDDFVLLNAKDINREYPRIEEMIEKNKKTLNKIIHDFVKQGQKLGCIDKNTDSDLVTKFIDLIITANIQLGISSIEFRAKLIPELDIVIKGIRNK</sequence>
<dbReference type="Proteomes" id="UP001207408">
    <property type="component" value="Unassembled WGS sequence"/>
</dbReference>
<organism evidence="4 5">
    <name type="scientific">Plebeiibacterium marinum</name>
    <dbReference type="NCBI Taxonomy" id="2992111"/>
    <lineage>
        <taxon>Bacteria</taxon>
        <taxon>Pseudomonadati</taxon>
        <taxon>Bacteroidota</taxon>
        <taxon>Bacteroidia</taxon>
        <taxon>Marinilabiliales</taxon>
        <taxon>Marinilabiliaceae</taxon>
        <taxon>Plebeiibacterium</taxon>
    </lineage>
</organism>
<evidence type="ECO:0000256" key="1">
    <source>
        <dbReference type="ARBA" id="ARBA00023125"/>
    </source>
</evidence>
<feature type="DNA-binding region" description="H-T-H motif" evidence="2">
    <location>
        <begin position="30"/>
        <end position="49"/>
    </location>
</feature>
<feature type="domain" description="HTH tetR-type" evidence="3">
    <location>
        <begin position="7"/>
        <end position="67"/>
    </location>
</feature>
<keyword evidence="1 2" id="KW-0238">DNA-binding</keyword>
<dbReference type="SUPFAM" id="SSF46689">
    <property type="entry name" value="Homeodomain-like"/>
    <property type="match status" value="1"/>
</dbReference>
<dbReference type="Gene3D" id="1.10.357.10">
    <property type="entry name" value="Tetracycline Repressor, domain 2"/>
    <property type="match status" value="1"/>
</dbReference>
<accession>A0AAE3ME12</accession>
<dbReference type="Pfam" id="PF00440">
    <property type="entry name" value="TetR_N"/>
    <property type="match status" value="1"/>
</dbReference>